<keyword evidence="1" id="KW-0175">Coiled coil</keyword>
<organism evidence="2 3">
    <name type="scientific">Papaver atlanticum</name>
    <dbReference type="NCBI Taxonomy" id="357466"/>
    <lineage>
        <taxon>Eukaryota</taxon>
        <taxon>Viridiplantae</taxon>
        <taxon>Streptophyta</taxon>
        <taxon>Embryophyta</taxon>
        <taxon>Tracheophyta</taxon>
        <taxon>Spermatophyta</taxon>
        <taxon>Magnoliopsida</taxon>
        <taxon>Ranunculales</taxon>
        <taxon>Papaveraceae</taxon>
        <taxon>Papaveroideae</taxon>
        <taxon>Papaver</taxon>
    </lineage>
</organism>
<dbReference type="EMBL" id="JAJJMB010012638">
    <property type="protein sequence ID" value="KAI3874746.1"/>
    <property type="molecule type" value="Genomic_DNA"/>
</dbReference>
<name>A0AAD4X9W5_9MAGN</name>
<comment type="caution">
    <text evidence="2">The sequence shown here is derived from an EMBL/GenBank/DDBJ whole genome shotgun (WGS) entry which is preliminary data.</text>
</comment>
<keyword evidence="3" id="KW-1185">Reference proteome</keyword>
<evidence type="ECO:0000256" key="1">
    <source>
        <dbReference type="SAM" id="Coils"/>
    </source>
</evidence>
<protein>
    <submittedName>
        <fullName evidence="2">Uncharacterized protein</fullName>
    </submittedName>
</protein>
<reference evidence="2" key="1">
    <citation type="submission" date="2022-04" db="EMBL/GenBank/DDBJ databases">
        <title>A functionally conserved STORR gene fusion in Papaver species that diverged 16.8 million years ago.</title>
        <authorList>
            <person name="Catania T."/>
        </authorList>
    </citation>
    <scope>NUCLEOTIDE SEQUENCE</scope>
    <source>
        <strain evidence="2">S-188037</strain>
    </source>
</reference>
<dbReference type="AlphaFoldDB" id="A0AAD4X9W5"/>
<dbReference type="Proteomes" id="UP001202328">
    <property type="component" value="Unassembled WGS sequence"/>
</dbReference>
<accession>A0AAD4X9W5</accession>
<gene>
    <name evidence="2" type="ORF">MKW98_019319</name>
</gene>
<sequence>MLTIEKLQLHASSAFEAMLSTFKRELSINNFCLFDFSLFLIIAPTKILFRHNGKEIVGVVQHVVRHGDYGLFEITIQTKLGLLENFKISGTEVYNQTFLDEEGKEKMWSISTTVECKDGDVEKMKKEIEDIQNATHELKYNYIWVNRYYPVGIKFDVGSRFIVSKLKTPRFEHYIELRRKVLSEIDEIRIKQGGSKERIEFKMFP</sequence>
<proteinExistence type="predicted"/>
<evidence type="ECO:0000313" key="2">
    <source>
        <dbReference type="EMBL" id="KAI3874746.1"/>
    </source>
</evidence>
<evidence type="ECO:0000313" key="3">
    <source>
        <dbReference type="Proteomes" id="UP001202328"/>
    </source>
</evidence>
<feature type="coiled-coil region" evidence="1">
    <location>
        <begin position="114"/>
        <end position="141"/>
    </location>
</feature>